<dbReference type="SMART" id="SM00248">
    <property type="entry name" value="ANK"/>
    <property type="match status" value="3"/>
</dbReference>
<feature type="region of interest" description="Disordered" evidence="2">
    <location>
        <begin position="654"/>
        <end position="881"/>
    </location>
</feature>
<feature type="compositionally biased region" description="Low complexity" evidence="2">
    <location>
        <begin position="196"/>
        <end position="213"/>
    </location>
</feature>
<dbReference type="PANTHER" id="PTHR24149">
    <property type="entry name" value="ANKYRIN REPEAT DOMAIN-CONTAINING PROTEIN 12"/>
    <property type="match status" value="1"/>
</dbReference>
<keyword evidence="1" id="KW-0040">ANK repeat</keyword>
<keyword evidence="4" id="KW-1185">Reference proteome</keyword>
<sequence length="1176" mass="130127">MNGSTTPNPHSDSAVTSWKQEDAQPAVNGHKSPEGPRSPAVEKGASVVEGQTVEGQDPEVTLESSALAESAVQPRPGGVDEDANSEAETLIDSPVKKREVERATEAAKVDKPARSRIGGLPVPDENDEEDESIATPVQSTEIGETRAGSGVDIDVGIDLKNEDADEDGDADADGDPDSEAGGNEMDMGSDKDDSSSELLSSTHSSDSETSSRASSRERASSEKPDRTRNGTVSPNPKKRKHRASSAGYPSKRPSTEPPKRKLVSLQSEDNLVRRDRSPSSKLRSHRRTFSTQSAFMEGAVEGAARNRRALTHFPVRDPKTGKNGWEGSDASSETTSHGHVESRRPQRGIGRSTSTPGRPPGREAKRHVNKYGFTKLAEACEQADLDLVKEWRDKDPDQIELAEFAGNKPLQIAALNGNDEVVAYLIDQGCQIDCANVDKDTPLIDAAENGHLEVVKILLNAGVDPLRQNMKGQQALDVVTNETDECDEIRAALRQAINKWNSSSAIQQRRVEEEEQRHRAGPSKELHFMARTYENLLRLVEINDRNGVREFLDARVPVDNAVIALSAKTGDQYLVNMLLAEMTEKKAHSKAEKPMLAVLGTSHFDMVKLLTELDQFKPDWTDRKNRSWARLAEERQGPNWRLEKELLQRLHDAHVQAKGGRRSSSPVTKREGSKPRRVPQEDSEDDSEDAESGPKRKNGRRLMSRKDMRAASGKPLSESEDDEEMERVSSGPNAPQPAPESEAMEVDSVMKPPGSPNQKRDGPWPSTTSVSAQPTQEAPSPDARRRSSSTRIPSDSVLPALEEKPDKKSADEVAIEKQSEAEAQFAIQEAQRLEAKMREEEAAEADAKKAEEEAQKAETERLAEETRQREAEEARQREAEEQERLAIEAARRAEEAREAEEARKRREIEKEDARRTHTSNVLATLPKALAHVLARDSAFDFQDVHDVAYLQSHFLPLFVVREDTDGPWILNIQAAPLLGKRGIELLLPRVNELEFELGFSSEWPKYAGFSTREQGHVRQVLSAMVQAEGALTADGVHDNDDHVVGMPEAGLSDFQAELKRIADRLNALKLTKDRLLSGNTIPLYLVKLSDVLANLQSPLLRDTPIEVQYFPPTARTREIASQLDRRGVESFWERINAFALHDRLSETYRGGQLVVVDESLRKPDGDVTDVLVVHEK</sequence>
<gene>
    <name evidence="3" type="ORF">B0A50_06738</name>
</gene>
<feature type="compositionally biased region" description="Basic and acidic residues" evidence="2">
    <location>
        <begin position="831"/>
        <end position="881"/>
    </location>
</feature>
<dbReference type="SUPFAM" id="SSF48403">
    <property type="entry name" value="Ankyrin repeat"/>
    <property type="match status" value="1"/>
</dbReference>
<dbReference type="Pfam" id="PF12796">
    <property type="entry name" value="Ank_2"/>
    <property type="match status" value="1"/>
</dbReference>
<feature type="compositionally biased region" description="Acidic residues" evidence="2">
    <location>
        <begin position="681"/>
        <end position="691"/>
    </location>
</feature>
<evidence type="ECO:0000256" key="1">
    <source>
        <dbReference type="PROSITE-ProRule" id="PRU00023"/>
    </source>
</evidence>
<feature type="region of interest" description="Disordered" evidence="2">
    <location>
        <begin position="896"/>
        <end position="915"/>
    </location>
</feature>
<feature type="compositionally biased region" description="Basic and acidic residues" evidence="2">
    <location>
        <begin position="94"/>
        <end position="113"/>
    </location>
</feature>
<proteinExistence type="predicted"/>
<evidence type="ECO:0000256" key="2">
    <source>
        <dbReference type="SAM" id="MobiDB-lite"/>
    </source>
</evidence>
<feature type="region of interest" description="Disordered" evidence="2">
    <location>
        <begin position="1"/>
        <end position="365"/>
    </location>
</feature>
<reference evidence="3 4" key="1">
    <citation type="submission" date="2017-03" db="EMBL/GenBank/DDBJ databases">
        <title>Genomes of endolithic fungi from Antarctica.</title>
        <authorList>
            <person name="Coleine C."/>
            <person name="Masonjones S."/>
            <person name="Stajich J.E."/>
        </authorList>
    </citation>
    <scope>NUCLEOTIDE SEQUENCE [LARGE SCALE GENOMIC DNA]</scope>
    <source>
        <strain evidence="3 4">CCFEE 6315</strain>
    </source>
</reference>
<dbReference type="PROSITE" id="PS50088">
    <property type="entry name" value="ANK_REPEAT"/>
    <property type="match status" value="2"/>
</dbReference>
<feature type="compositionally biased region" description="Basic and acidic residues" evidence="2">
    <location>
        <begin position="668"/>
        <end position="680"/>
    </location>
</feature>
<feature type="repeat" description="ANK" evidence="1">
    <location>
        <begin position="438"/>
        <end position="470"/>
    </location>
</feature>
<feature type="compositionally biased region" description="Basic and acidic residues" evidence="2">
    <location>
        <begin position="214"/>
        <end position="228"/>
    </location>
</feature>
<evidence type="ECO:0000313" key="4">
    <source>
        <dbReference type="Proteomes" id="UP000308549"/>
    </source>
</evidence>
<dbReference type="Proteomes" id="UP000308549">
    <property type="component" value="Unassembled WGS sequence"/>
</dbReference>
<protein>
    <submittedName>
        <fullName evidence="3">Uncharacterized protein</fullName>
    </submittedName>
</protein>
<dbReference type="InterPro" id="IPR036770">
    <property type="entry name" value="Ankyrin_rpt-contain_sf"/>
</dbReference>
<dbReference type="EMBL" id="NAJL01000044">
    <property type="protein sequence ID" value="TKA24418.1"/>
    <property type="molecule type" value="Genomic_DNA"/>
</dbReference>
<dbReference type="Gene3D" id="1.25.40.20">
    <property type="entry name" value="Ankyrin repeat-containing domain"/>
    <property type="match status" value="1"/>
</dbReference>
<dbReference type="PROSITE" id="PS50297">
    <property type="entry name" value="ANK_REP_REGION"/>
    <property type="match status" value="2"/>
</dbReference>
<accession>A0A4U0TQN9</accession>
<dbReference type="OrthoDB" id="194358at2759"/>
<dbReference type="InterPro" id="IPR053210">
    <property type="entry name" value="ANKRD12"/>
</dbReference>
<feature type="compositionally biased region" description="Basic and acidic residues" evidence="2">
    <location>
        <begin position="801"/>
        <end position="820"/>
    </location>
</feature>
<feature type="repeat" description="ANK" evidence="1">
    <location>
        <begin position="405"/>
        <end position="437"/>
    </location>
</feature>
<feature type="compositionally biased region" description="Polar residues" evidence="2">
    <location>
        <begin position="1"/>
        <end position="18"/>
    </location>
</feature>
<dbReference type="InterPro" id="IPR002110">
    <property type="entry name" value="Ankyrin_rpt"/>
</dbReference>
<feature type="compositionally biased region" description="Acidic residues" evidence="2">
    <location>
        <begin position="163"/>
        <end position="178"/>
    </location>
</feature>
<dbReference type="AlphaFoldDB" id="A0A4U0TQN9"/>
<name>A0A4U0TQN9_9PEZI</name>
<dbReference type="GO" id="GO:0005654">
    <property type="term" value="C:nucleoplasm"/>
    <property type="evidence" value="ECO:0007669"/>
    <property type="project" value="TreeGrafter"/>
</dbReference>
<dbReference type="PANTHER" id="PTHR24149:SF14">
    <property type="entry name" value="ANKYRIN REPEAT DOMAIN 12"/>
    <property type="match status" value="1"/>
</dbReference>
<feature type="compositionally biased region" description="Polar residues" evidence="2">
    <location>
        <begin position="765"/>
        <end position="778"/>
    </location>
</feature>
<evidence type="ECO:0000313" key="3">
    <source>
        <dbReference type="EMBL" id="TKA24418.1"/>
    </source>
</evidence>
<feature type="compositionally biased region" description="Low complexity" evidence="2">
    <location>
        <begin position="821"/>
        <end position="830"/>
    </location>
</feature>
<organism evidence="3 4">
    <name type="scientific">Salinomyces thailandicus</name>
    <dbReference type="NCBI Taxonomy" id="706561"/>
    <lineage>
        <taxon>Eukaryota</taxon>
        <taxon>Fungi</taxon>
        <taxon>Dikarya</taxon>
        <taxon>Ascomycota</taxon>
        <taxon>Pezizomycotina</taxon>
        <taxon>Dothideomycetes</taxon>
        <taxon>Dothideomycetidae</taxon>
        <taxon>Mycosphaerellales</taxon>
        <taxon>Teratosphaeriaceae</taxon>
        <taxon>Salinomyces</taxon>
    </lineage>
</organism>
<comment type="caution">
    <text evidence="3">The sequence shown here is derived from an EMBL/GenBank/DDBJ whole genome shotgun (WGS) entry which is preliminary data.</text>
</comment>